<accession>A0A5C4M4M7</accession>
<feature type="domain" description="M23ase beta-sheet core" evidence="3">
    <location>
        <begin position="69"/>
        <end position="162"/>
    </location>
</feature>
<dbReference type="SUPFAM" id="SSF51261">
    <property type="entry name" value="Duplicated hybrid motif"/>
    <property type="match status" value="2"/>
</dbReference>
<dbReference type="RefSeq" id="WP_139107416.1">
    <property type="nucleotide sequence ID" value="NZ_VDFR01000247.1"/>
</dbReference>
<evidence type="ECO:0000256" key="2">
    <source>
        <dbReference type="SAM" id="SignalP"/>
    </source>
</evidence>
<evidence type="ECO:0000313" key="4">
    <source>
        <dbReference type="EMBL" id="TNC26219.1"/>
    </source>
</evidence>
<dbReference type="InterPro" id="IPR016047">
    <property type="entry name" value="M23ase_b-sheet_dom"/>
</dbReference>
<proteinExistence type="predicted"/>
<sequence length="320" mass="32702">MSFRCWWPRGVLVRAAVALAVATLLPGGLVVTAAAAGPTGPDLRWSWPLDPRPEVVTAYDAPPGPYAAGHRGVDLAGRAGSPVRAVDDGVVAFAGTVAGVAVVSVDHQGERSTYQPVAATVRTGDPVQRGDVLGSLLIAGGHCFPAVCLHLGRRHGESYADPEDLLGSGSKIRLVPPSGPPPVPPPVDDAPLAGSWTPPVDAPVSSPYGMRVHPITGELKLHDGTDFAAACGTPVRAVADGRVVAVTYDPAYGQRVVMDHGGGVETSYNHLARASVRSGAAVRAGAVVGAVGSTGMSTGCHLHFMVRADGAPVDPVRFLA</sequence>
<protein>
    <submittedName>
        <fullName evidence="4">M23 family metallopeptidase</fullName>
    </submittedName>
</protein>
<dbReference type="GO" id="GO:0004222">
    <property type="term" value="F:metalloendopeptidase activity"/>
    <property type="evidence" value="ECO:0007669"/>
    <property type="project" value="TreeGrafter"/>
</dbReference>
<dbReference type="AlphaFoldDB" id="A0A5C4M4M7"/>
<dbReference type="Gene3D" id="2.70.70.10">
    <property type="entry name" value="Glucose Permease (Domain IIA)"/>
    <property type="match status" value="2"/>
</dbReference>
<evidence type="ECO:0000313" key="5">
    <source>
        <dbReference type="Proteomes" id="UP000306740"/>
    </source>
</evidence>
<evidence type="ECO:0000256" key="1">
    <source>
        <dbReference type="ARBA" id="ARBA00022729"/>
    </source>
</evidence>
<dbReference type="PANTHER" id="PTHR21666">
    <property type="entry name" value="PEPTIDASE-RELATED"/>
    <property type="match status" value="1"/>
</dbReference>
<keyword evidence="1 2" id="KW-0732">Signal</keyword>
<gene>
    <name evidence="4" type="ORF">FHE65_34695</name>
</gene>
<organism evidence="4 5">
    <name type="scientific">Mumia zhuanghuii</name>
    <dbReference type="NCBI Taxonomy" id="2585211"/>
    <lineage>
        <taxon>Bacteria</taxon>
        <taxon>Bacillati</taxon>
        <taxon>Actinomycetota</taxon>
        <taxon>Actinomycetes</taxon>
        <taxon>Propionibacteriales</taxon>
        <taxon>Nocardioidaceae</taxon>
        <taxon>Mumia</taxon>
    </lineage>
</organism>
<name>A0A5C4M4M7_9ACTN</name>
<dbReference type="Pfam" id="PF01551">
    <property type="entry name" value="Peptidase_M23"/>
    <property type="match status" value="2"/>
</dbReference>
<dbReference type="Proteomes" id="UP000306740">
    <property type="component" value="Unassembled WGS sequence"/>
</dbReference>
<evidence type="ECO:0000259" key="3">
    <source>
        <dbReference type="Pfam" id="PF01551"/>
    </source>
</evidence>
<dbReference type="OrthoDB" id="1099523at2"/>
<reference evidence="4 5" key="1">
    <citation type="submission" date="2019-05" db="EMBL/GenBank/DDBJ databases">
        <title>Mumia sp. nov., isolated from the intestinal contents of plateau pika (Ochotona curzoniae) in the Qinghai-Tibet plateau of China.</title>
        <authorList>
            <person name="Tian Z."/>
        </authorList>
    </citation>
    <scope>NUCLEOTIDE SEQUENCE [LARGE SCALE GENOMIC DNA]</scope>
    <source>
        <strain evidence="5">527</strain>
    </source>
</reference>
<feature type="chain" id="PRO_5038531858" evidence="2">
    <location>
        <begin position="21"/>
        <end position="320"/>
    </location>
</feature>
<feature type="signal peptide" evidence="2">
    <location>
        <begin position="1"/>
        <end position="20"/>
    </location>
</feature>
<dbReference type="InterPro" id="IPR011055">
    <property type="entry name" value="Dup_hybrid_motif"/>
</dbReference>
<dbReference type="InterPro" id="IPR050570">
    <property type="entry name" value="Cell_wall_metabolism_enzyme"/>
</dbReference>
<dbReference type="EMBL" id="VDFR01000247">
    <property type="protein sequence ID" value="TNC26219.1"/>
    <property type="molecule type" value="Genomic_DNA"/>
</dbReference>
<comment type="caution">
    <text evidence="4">The sequence shown here is derived from an EMBL/GenBank/DDBJ whole genome shotgun (WGS) entry which is preliminary data.</text>
</comment>
<feature type="domain" description="M23ase beta-sheet core" evidence="3">
    <location>
        <begin position="221"/>
        <end position="315"/>
    </location>
</feature>
<dbReference type="CDD" id="cd12797">
    <property type="entry name" value="M23_peptidase"/>
    <property type="match status" value="2"/>
</dbReference>
<dbReference type="PANTHER" id="PTHR21666:SF289">
    <property type="entry name" value="L-ALA--D-GLU ENDOPEPTIDASE"/>
    <property type="match status" value="1"/>
</dbReference>